<dbReference type="EMBL" id="GADI01004492">
    <property type="protein sequence ID" value="JAA69316.1"/>
    <property type="molecule type" value="mRNA"/>
</dbReference>
<reference evidence="2" key="1">
    <citation type="submission" date="2012-12" db="EMBL/GenBank/DDBJ databases">
        <title>Identification and characterization of a phenylalanine ammonia-lyase gene family in Isatis indigotica Fort.</title>
        <authorList>
            <person name="Liu Q."/>
            <person name="Chen J."/>
            <person name="Zhou X."/>
            <person name="Di P."/>
            <person name="Xiao Y."/>
            <person name="Xuan H."/>
            <person name="Zhang L."/>
            <person name="Chen W."/>
        </authorList>
    </citation>
    <scope>NUCLEOTIDE SEQUENCE</scope>
    <source>
        <tissue evidence="2">Salivary gland</tissue>
    </source>
</reference>
<feature type="region of interest" description="Disordered" evidence="1">
    <location>
        <begin position="1"/>
        <end position="30"/>
    </location>
</feature>
<evidence type="ECO:0000256" key="1">
    <source>
        <dbReference type="SAM" id="MobiDB-lite"/>
    </source>
</evidence>
<protein>
    <submittedName>
        <fullName evidence="2">Uncharacterized protein</fullName>
    </submittedName>
</protein>
<organism evidence="2">
    <name type="scientific">Ixodes ricinus</name>
    <name type="common">Common tick</name>
    <name type="synonym">Acarus ricinus</name>
    <dbReference type="NCBI Taxonomy" id="34613"/>
    <lineage>
        <taxon>Eukaryota</taxon>
        <taxon>Metazoa</taxon>
        <taxon>Ecdysozoa</taxon>
        <taxon>Arthropoda</taxon>
        <taxon>Chelicerata</taxon>
        <taxon>Arachnida</taxon>
        <taxon>Acari</taxon>
        <taxon>Parasitiformes</taxon>
        <taxon>Ixodida</taxon>
        <taxon>Ixodoidea</taxon>
        <taxon>Ixodidae</taxon>
        <taxon>Ixodinae</taxon>
        <taxon>Ixodes</taxon>
    </lineage>
</organism>
<proteinExistence type="evidence at transcript level"/>
<accession>A0A0K8RE12</accession>
<feature type="compositionally biased region" description="Polar residues" evidence="1">
    <location>
        <begin position="18"/>
        <end position="30"/>
    </location>
</feature>
<name>A0A0K8RE12_IXORI</name>
<dbReference type="AlphaFoldDB" id="A0A0K8RE12"/>
<evidence type="ECO:0000313" key="2">
    <source>
        <dbReference type="EMBL" id="JAA69316.1"/>
    </source>
</evidence>
<sequence length="91" mass="10101">MSGRSKVLSISPREKSDVSNAESQNHQNANKTKEYAQKIVACNGMLEQVSASSLFITEALCRIPNKLPLPQRSLPDYHFHVSILLQCEICG</sequence>